<feature type="compositionally biased region" description="Polar residues" evidence="5">
    <location>
        <begin position="178"/>
        <end position="202"/>
    </location>
</feature>
<dbReference type="InterPro" id="IPR000315">
    <property type="entry name" value="Znf_B-box"/>
</dbReference>
<dbReference type="Pfam" id="PF00643">
    <property type="entry name" value="zf-B_box"/>
    <property type="match status" value="1"/>
</dbReference>
<evidence type="ECO:0000313" key="8">
    <source>
        <dbReference type="Proteomes" id="UP000594263"/>
    </source>
</evidence>
<feature type="compositionally biased region" description="Low complexity" evidence="5">
    <location>
        <begin position="153"/>
        <end position="162"/>
    </location>
</feature>
<protein>
    <recommendedName>
        <fullName evidence="6">B box-type domain-containing protein</fullName>
    </recommendedName>
</protein>
<evidence type="ECO:0000256" key="4">
    <source>
        <dbReference type="PROSITE-ProRule" id="PRU00024"/>
    </source>
</evidence>
<dbReference type="Proteomes" id="UP000594263">
    <property type="component" value="Unplaced"/>
</dbReference>
<feature type="region of interest" description="Disordered" evidence="5">
    <location>
        <begin position="87"/>
        <end position="106"/>
    </location>
</feature>
<evidence type="ECO:0000256" key="3">
    <source>
        <dbReference type="ARBA" id="ARBA00022833"/>
    </source>
</evidence>
<dbReference type="EnsemblPlants" id="Kaladp0011s0894.1.v1.1">
    <property type="protein sequence ID" value="Kaladp0011s0894.1.v1.1"/>
    <property type="gene ID" value="Kaladp0011s0894.v1.1"/>
</dbReference>
<dbReference type="AlphaFoldDB" id="A0A7N0RIL3"/>
<dbReference type="PANTHER" id="PTHR31717">
    <property type="entry name" value="ZINC FINGER PROTEIN CONSTANS-LIKE 10"/>
    <property type="match status" value="1"/>
</dbReference>
<proteinExistence type="predicted"/>
<keyword evidence="3" id="KW-0862">Zinc</keyword>
<dbReference type="PROSITE" id="PS50119">
    <property type="entry name" value="ZF_BBOX"/>
    <property type="match status" value="1"/>
</dbReference>
<dbReference type="InterPro" id="IPR049808">
    <property type="entry name" value="CONSTANS-like_Bbox1"/>
</dbReference>
<dbReference type="OMA" id="EGECENQ"/>
<keyword evidence="1" id="KW-0479">Metal-binding</keyword>
<dbReference type="GO" id="GO:0008270">
    <property type="term" value="F:zinc ion binding"/>
    <property type="evidence" value="ECO:0007669"/>
    <property type="project" value="UniProtKB-KW"/>
</dbReference>
<feature type="compositionally biased region" description="Acidic residues" evidence="5">
    <location>
        <begin position="112"/>
        <end position="135"/>
    </location>
</feature>
<reference evidence="7" key="1">
    <citation type="submission" date="2021-01" db="UniProtKB">
        <authorList>
            <consortium name="EnsemblPlants"/>
        </authorList>
    </citation>
    <scope>IDENTIFICATION</scope>
</reference>
<evidence type="ECO:0000256" key="5">
    <source>
        <dbReference type="SAM" id="MobiDB-lite"/>
    </source>
</evidence>
<evidence type="ECO:0000256" key="2">
    <source>
        <dbReference type="ARBA" id="ARBA00022771"/>
    </source>
</evidence>
<dbReference type="CDD" id="cd19821">
    <property type="entry name" value="Bbox1_BBX-like"/>
    <property type="match status" value="1"/>
</dbReference>
<name>A0A7N0RIL3_KALFE</name>
<accession>A0A7N0RIL3</accession>
<dbReference type="SMART" id="SM00336">
    <property type="entry name" value="BBOX"/>
    <property type="match status" value="1"/>
</dbReference>
<dbReference type="PANTHER" id="PTHR31717:SF60">
    <property type="entry name" value="B-BOX TYPE ZINC FINGER FAMILY PROTEIN"/>
    <property type="match status" value="1"/>
</dbReference>
<organism evidence="7 8">
    <name type="scientific">Kalanchoe fedtschenkoi</name>
    <name type="common">Lavender scallops</name>
    <name type="synonym">South American air plant</name>
    <dbReference type="NCBI Taxonomy" id="63787"/>
    <lineage>
        <taxon>Eukaryota</taxon>
        <taxon>Viridiplantae</taxon>
        <taxon>Streptophyta</taxon>
        <taxon>Embryophyta</taxon>
        <taxon>Tracheophyta</taxon>
        <taxon>Spermatophyta</taxon>
        <taxon>Magnoliopsida</taxon>
        <taxon>eudicotyledons</taxon>
        <taxon>Gunneridae</taxon>
        <taxon>Pentapetalae</taxon>
        <taxon>Saxifragales</taxon>
        <taxon>Crassulaceae</taxon>
        <taxon>Kalanchoe</taxon>
    </lineage>
</organism>
<keyword evidence="2 4" id="KW-0863">Zinc-finger</keyword>
<feature type="domain" description="B box-type" evidence="6">
    <location>
        <begin position="11"/>
        <end position="57"/>
    </location>
</feature>
<dbReference type="Gramene" id="Kaladp0011s0894.1.v1.1">
    <property type="protein sequence ID" value="Kaladp0011s0894.1.v1.1"/>
    <property type="gene ID" value="Kaladp0011s0894.v1.1"/>
</dbReference>
<evidence type="ECO:0000256" key="1">
    <source>
        <dbReference type="ARBA" id="ARBA00022723"/>
    </source>
</evidence>
<evidence type="ECO:0000313" key="7">
    <source>
        <dbReference type="EnsemblPlants" id="Kaladp0011s0894.1.v1.1"/>
    </source>
</evidence>
<sequence length="219" mass="23855">MVCREGLTERKKMKKCELCKLPASLYCESDQASLCTACDLKVHEANFLVARHSRTLLCKTCQARTPWEACGVRLGKTVTECDKCAEGERPASEGGTDDEGFTAGEILSDGELDGSVEECDDDEMTESDDEEEGECENQVVPWPSTPPPAACWSSSDASSSSSVCGNRKRLRESDADSETQNHLCRSSAMSHDVSTQGSNTGQDGRIENGDRKKRVTMKP</sequence>
<keyword evidence="8" id="KW-1185">Reference proteome</keyword>
<feature type="region of interest" description="Disordered" evidence="5">
    <location>
        <begin position="112"/>
        <end position="219"/>
    </location>
</feature>
<evidence type="ECO:0000259" key="6">
    <source>
        <dbReference type="PROSITE" id="PS50119"/>
    </source>
</evidence>